<dbReference type="EC" id="3.1.1.-" evidence="8"/>
<evidence type="ECO:0000256" key="5">
    <source>
        <dbReference type="ARBA" id="ARBA00022801"/>
    </source>
</evidence>
<evidence type="ECO:0000256" key="7">
    <source>
        <dbReference type="ARBA" id="ARBA00023180"/>
    </source>
</evidence>
<proteinExistence type="inferred from homology"/>
<protein>
    <recommendedName>
        <fullName evidence="8">Carboxylic ester hydrolase</fullName>
        <ecNumber evidence="8">3.1.1.-</ecNumber>
    </recommendedName>
</protein>
<dbReference type="PROSITE" id="PS00122">
    <property type="entry name" value="CARBOXYLESTERASE_B_1"/>
    <property type="match status" value="1"/>
</dbReference>
<dbReference type="ESTHER" id="bauco-m2n7y7">
    <property type="family name" value="Fungal_carboxylesterase_lipase"/>
</dbReference>
<dbReference type="SUPFAM" id="SSF53474">
    <property type="entry name" value="alpha/beta-Hydrolases"/>
    <property type="match status" value="1"/>
</dbReference>
<evidence type="ECO:0000256" key="2">
    <source>
        <dbReference type="ARBA" id="ARBA00005964"/>
    </source>
</evidence>
<dbReference type="EMBL" id="KB445557">
    <property type="protein sequence ID" value="EMC95199.1"/>
    <property type="molecule type" value="Genomic_DNA"/>
</dbReference>
<evidence type="ECO:0000256" key="6">
    <source>
        <dbReference type="ARBA" id="ARBA00023098"/>
    </source>
</evidence>
<dbReference type="eggNOG" id="KOG4389">
    <property type="taxonomic scope" value="Eukaryota"/>
</dbReference>
<dbReference type="GeneID" id="19115214"/>
<keyword evidence="4 9" id="KW-0732">Signal</keyword>
<evidence type="ECO:0000256" key="3">
    <source>
        <dbReference type="ARBA" id="ARBA00022525"/>
    </source>
</evidence>
<dbReference type="OMA" id="NNWYPQF"/>
<feature type="domain" description="Carboxylesterase type B" evidence="10">
    <location>
        <begin position="24"/>
        <end position="539"/>
    </location>
</feature>
<evidence type="ECO:0000313" key="11">
    <source>
        <dbReference type="EMBL" id="EMC95199.1"/>
    </source>
</evidence>
<dbReference type="InterPro" id="IPR050309">
    <property type="entry name" value="Type-B_Carboxylest/Lipase"/>
</dbReference>
<evidence type="ECO:0000256" key="9">
    <source>
        <dbReference type="SAM" id="SignalP"/>
    </source>
</evidence>
<dbReference type="Pfam" id="PF00135">
    <property type="entry name" value="COesterase"/>
    <property type="match status" value="1"/>
</dbReference>
<dbReference type="GO" id="GO:0005576">
    <property type="term" value="C:extracellular region"/>
    <property type="evidence" value="ECO:0007669"/>
    <property type="project" value="UniProtKB-SubCell"/>
</dbReference>
<dbReference type="GO" id="GO:0016787">
    <property type="term" value="F:hydrolase activity"/>
    <property type="evidence" value="ECO:0007669"/>
    <property type="project" value="UniProtKB-KW"/>
</dbReference>
<organism evidence="11 12">
    <name type="scientific">Baudoinia panamericana (strain UAMH 10762)</name>
    <name type="common">Angels' share fungus</name>
    <name type="synonym">Baudoinia compniacensis (strain UAMH 10762)</name>
    <dbReference type="NCBI Taxonomy" id="717646"/>
    <lineage>
        <taxon>Eukaryota</taxon>
        <taxon>Fungi</taxon>
        <taxon>Dikarya</taxon>
        <taxon>Ascomycota</taxon>
        <taxon>Pezizomycotina</taxon>
        <taxon>Dothideomycetes</taxon>
        <taxon>Dothideomycetidae</taxon>
        <taxon>Mycosphaerellales</taxon>
        <taxon>Teratosphaeriaceae</taxon>
        <taxon>Baudoinia</taxon>
    </lineage>
</organism>
<evidence type="ECO:0000313" key="12">
    <source>
        <dbReference type="Proteomes" id="UP000011761"/>
    </source>
</evidence>
<keyword evidence="3" id="KW-0964">Secreted</keyword>
<dbReference type="AlphaFoldDB" id="M2N7Y7"/>
<name>M2N7Y7_BAUPA</name>
<gene>
    <name evidence="11" type="ORF">BAUCODRAFT_530646</name>
</gene>
<evidence type="ECO:0000259" key="10">
    <source>
        <dbReference type="Pfam" id="PF00135"/>
    </source>
</evidence>
<dbReference type="FunFam" id="3.40.50.1820:FF:000213">
    <property type="entry name" value="Carboxylic ester hydrolase"/>
    <property type="match status" value="1"/>
</dbReference>
<feature type="chain" id="PRO_5013130563" description="Carboxylic ester hydrolase" evidence="9">
    <location>
        <begin position="16"/>
        <end position="567"/>
    </location>
</feature>
<keyword evidence="5 8" id="KW-0378">Hydrolase</keyword>
<sequence length="567" mass="59939">MLPFCIFSFFTVALTAPVAERAAAPSVTIQNGTVVGSTSSGIDNFKGVPFAQPPTGTLRLKPPQTIAVPYETITATGTPTACPQFYFQANTTDIPDGVVGTLLDSPGVQAATVSGEDCLTLNVQRPSGTAANAGLPVVFWIYGGGFEFGSTQSYDATNLIQRSVSLGKPIVYVAVNYRLGGFGFLAGSDLASEGSTNLGLRDQRLGLEWVAENIAAFGGDPTKVTIWGESAGAISVFDQTIINGGDNTYKGKALFRGAIMDSGSVTPADPVTAPQAQAVYNSVVQAAGCSGSSERLACLRALPYEQYLAAANSVPAIFGYRAVDLAYLPRPDPGNSFLSLSPDIALNNGAYAKVPIINGDQQDEGTLFSLTQANITNNAELITYLASYFPSNPNAVSDVTQLVSYYPDKPLLGQPDGSPFNTGSLNNIYPEYKRLAAILGDITFTLTRRTYLSVVSTQVKAWSYLSTYLYGTPVLGTFHASDILIAYGDATDVPIPTQAVQQYYISFINSLDPNALGTPAPLITWPQWTTASPQLVNFAAAALSLTPDTFRNAAAQFLATHTASFRV</sequence>
<keyword evidence="12" id="KW-1185">Reference proteome</keyword>
<dbReference type="InterPro" id="IPR019826">
    <property type="entry name" value="Carboxylesterase_B_AS"/>
</dbReference>
<keyword evidence="7" id="KW-0325">Glycoprotein</keyword>
<evidence type="ECO:0000256" key="1">
    <source>
        <dbReference type="ARBA" id="ARBA00004613"/>
    </source>
</evidence>
<dbReference type="Proteomes" id="UP000011761">
    <property type="component" value="Unassembled WGS sequence"/>
</dbReference>
<feature type="signal peptide" evidence="9">
    <location>
        <begin position="1"/>
        <end position="15"/>
    </location>
</feature>
<comment type="subcellular location">
    <subcellularLocation>
        <location evidence="1">Secreted</location>
    </subcellularLocation>
</comment>
<dbReference type="InterPro" id="IPR029058">
    <property type="entry name" value="AB_hydrolase_fold"/>
</dbReference>
<reference evidence="11 12" key="1">
    <citation type="journal article" date="2012" name="PLoS Pathog.">
        <title>Diverse lifestyles and strategies of plant pathogenesis encoded in the genomes of eighteen Dothideomycetes fungi.</title>
        <authorList>
            <person name="Ohm R.A."/>
            <person name="Feau N."/>
            <person name="Henrissat B."/>
            <person name="Schoch C.L."/>
            <person name="Horwitz B.A."/>
            <person name="Barry K.W."/>
            <person name="Condon B.J."/>
            <person name="Copeland A.C."/>
            <person name="Dhillon B."/>
            <person name="Glaser F."/>
            <person name="Hesse C.N."/>
            <person name="Kosti I."/>
            <person name="LaButti K."/>
            <person name="Lindquist E.A."/>
            <person name="Lucas S."/>
            <person name="Salamov A.A."/>
            <person name="Bradshaw R.E."/>
            <person name="Ciuffetti L."/>
            <person name="Hamelin R.C."/>
            <person name="Kema G.H.J."/>
            <person name="Lawrence C."/>
            <person name="Scott J.A."/>
            <person name="Spatafora J.W."/>
            <person name="Turgeon B.G."/>
            <person name="de Wit P.J.G.M."/>
            <person name="Zhong S."/>
            <person name="Goodwin S.B."/>
            <person name="Grigoriev I.V."/>
        </authorList>
    </citation>
    <scope>NUCLEOTIDE SEQUENCE [LARGE SCALE GENOMIC DNA]</scope>
    <source>
        <strain evidence="11 12">UAMH 10762</strain>
    </source>
</reference>
<dbReference type="Gene3D" id="3.40.50.1820">
    <property type="entry name" value="alpha/beta hydrolase"/>
    <property type="match status" value="1"/>
</dbReference>
<evidence type="ECO:0000256" key="8">
    <source>
        <dbReference type="RuleBase" id="RU361235"/>
    </source>
</evidence>
<dbReference type="GO" id="GO:0006629">
    <property type="term" value="P:lipid metabolic process"/>
    <property type="evidence" value="ECO:0007669"/>
    <property type="project" value="UniProtKB-KW"/>
</dbReference>
<dbReference type="PANTHER" id="PTHR11559">
    <property type="entry name" value="CARBOXYLESTERASE"/>
    <property type="match status" value="1"/>
</dbReference>
<dbReference type="RefSeq" id="XP_007677768.1">
    <property type="nucleotide sequence ID" value="XM_007679578.1"/>
</dbReference>
<dbReference type="KEGG" id="bcom:BAUCODRAFT_530646"/>
<dbReference type="InterPro" id="IPR002018">
    <property type="entry name" value="CarbesteraseB"/>
</dbReference>
<accession>M2N7Y7</accession>
<keyword evidence="6" id="KW-0443">Lipid metabolism</keyword>
<comment type="similarity">
    <text evidence="2 8">Belongs to the type-B carboxylesterase/lipase family.</text>
</comment>
<evidence type="ECO:0000256" key="4">
    <source>
        <dbReference type="ARBA" id="ARBA00022729"/>
    </source>
</evidence>
<dbReference type="HOGENOM" id="CLU_006586_10_6_1"/>
<dbReference type="OrthoDB" id="408631at2759"/>